<dbReference type="InterPro" id="IPR008884">
    <property type="entry name" value="TylF_MeTrfase"/>
</dbReference>
<accession>Q2CBT7</accession>
<dbReference type="GO" id="GO:0008168">
    <property type="term" value="F:methyltransferase activity"/>
    <property type="evidence" value="ECO:0007669"/>
    <property type="project" value="UniProtKB-KW"/>
</dbReference>
<dbReference type="PANTHER" id="PTHR40036:SF1">
    <property type="entry name" value="MACROCIN O-METHYLTRANSFERASE"/>
    <property type="match status" value="1"/>
</dbReference>
<comment type="caution">
    <text evidence="1">The sequence shown here is derived from an EMBL/GenBank/DDBJ whole genome shotgun (WGS) entry which is preliminary data.</text>
</comment>
<dbReference type="EMBL" id="AAOT01000036">
    <property type="protein sequence ID" value="EAR50117.1"/>
    <property type="molecule type" value="Genomic_DNA"/>
</dbReference>
<dbReference type="RefSeq" id="WP_007257275.1">
    <property type="nucleotide sequence ID" value="NZ_CH724112.1"/>
</dbReference>
<keyword evidence="1" id="KW-0489">Methyltransferase</keyword>
<keyword evidence="2" id="KW-1185">Reference proteome</keyword>
<gene>
    <name evidence="1" type="ORF">OG2516_18905</name>
</gene>
<name>Q2CBT7_OCEGH</name>
<dbReference type="AlphaFoldDB" id="Q2CBT7"/>
<dbReference type="Pfam" id="PF13578">
    <property type="entry name" value="Methyltransf_24"/>
    <property type="match status" value="1"/>
</dbReference>
<dbReference type="GO" id="GO:0032259">
    <property type="term" value="P:methylation"/>
    <property type="evidence" value="ECO:0007669"/>
    <property type="project" value="UniProtKB-KW"/>
</dbReference>
<evidence type="ECO:0000313" key="2">
    <source>
        <dbReference type="Proteomes" id="UP000003635"/>
    </source>
</evidence>
<sequence>MTDAPPLRGHTGGSWDRQAHETLYGHNLNTGLGDFIVEQVRPADFMEFGSGLCGLANYVAERLPLAPSYCIEPEIVSDVHPDLALLNVDVLAAPAPRVLDALFDMVLSIEVAEHVPRDRHEALFDFLVSRAGRLIVFSAARPGQGGHGHVSERPELEWRREFTDRGCRFDPALTMRARTMSNPRNINHRRNLQVFHAPERTPELLALERCARPYLQDLLTLVTRAGSGFTGNLFHVDLDGACGGRPDHSLHWKRENLRHLAARADHCLEIGFAAGHSALLCLLANPTLRMTIVDPLQFAHGRACFDYLAAMFPGRLDLVEGYSGDVLPTLPRGQYDLVHLDGGKDKTIESDLNMLRSLVREDHVLCIDDTQNPGLNAVVERWIAEGRLDTAGFEARIAASRQSRWTHCIARYGQAPEPQLDAILSRVGAQYREVDHPSIYTNDGGKPGRARAAYLVQAMHEVEARGLEGAFVEVGVAAGHSSVIAALAASRHFPRDFYLYDTFSGFAGDLPDEVDMHGVSIRDYDLAKYRQTPCTAAAVRARVEAAGQPSERLFLLEGPAEETIPRLVPPKIAVLRLDADLFDPTYAALRHMFDLVEPGGYVIVDDYGHWKGCAEAVDRFFAERGTVFPGEKIDYTCYGWRT</sequence>
<reference evidence="1 2" key="1">
    <citation type="journal article" date="2010" name="J. Bacteriol.">
        <title>Genome sequences of Oceanicola granulosus HTCC2516(T) and Oceanicola batsensis HTCC2597(TDelta).</title>
        <authorList>
            <person name="Thrash J.C."/>
            <person name="Cho J.C."/>
            <person name="Vergin K.L."/>
            <person name="Giovannoni S.J."/>
        </authorList>
    </citation>
    <scope>NUCLEOTIDE SEQUENCE [LARGE SCALE GENOMIC DNA]</scope>
    <source>
        <strain evidence="2">ATCC BAA-861 / DSM 15982 / KCTC 12143 / HTCC2516</strain>
    </source>
</reference>
<proteinExistence type="predicted"/>
<dbReference type="eggNOG" id="COG4122">
    <property type="taxonomic scope" value="Bacteria"/>
</dbReference>
<dbReference type="Pfam" id="PF05711">
    <property type="entry name" value="TylF"/>
    <property type="match status" value="1"/>
</dbReference>
<dbReference type="Gene3D" id="3.40.50.150">
    <property type="entry name" value="Vaccinia Virus protein VP39"/>
    <property type="match status" value="2"/>
</dbReference>
<organism evidence="1 2">
    <name type="scientific">Oceanicola granulosus (strain ATCC BAA-861 / DSM 15982 / KCTC 12143 / HTCC2516)</name>
    <dbReference type="NCBI Taxonomy" id="314256"/>
    <lineage>
        <taxon>Bacteria</taxon>
        <taxon>Pseudomonadati</taxon>
        <taxon>Pseudomonadota</taxon>
        <taxon>Alphaproteobacteria</taxon>
        <taxon>Rhodobacterales</taxon>
        <taxon>Roseobacteraceae</taxon>
        <taxon>Oceanicola</taxon>
    </lineage>
</organism>
<keyword evidence="1" id="KW-0808">Transferase</keyword>
<dbReference type="PANTHER" id="PTHR40036">
    <property type="entry name" value="MACROCIN O-METHYLTRANSFERASE"/>
    <property type="match status" value="1"/>
</dbReference>
<dbReference type="HOGENOM" id="CLU_426311_0_0_5"/>
<dbReference type="SUPFAM" id="SSF53335">
    <property type="entry name" value="S-adenosyl-L-methionine-dependent methyltransferases"/>
    <property type="match status" value="3"/>
</dbReference>
<dbReference type="STRING" id="314256.OG2516_18905"/>
<dbReference type="InterPro" id="IPR029063">
    <property type="entry name" value="SAM-dependent_MTases_sf"/>
</dbReference>
<dbReference type="eggNOG" id="COG0500">
    <property type="taxonomic scope" value="Bacteria"/>
</dbReference>
<dbReference type="Proteomes" id="UP000003635">
    <property type="component" value="Unassembled WGS sequence"/>
</dbReference>
<protein>
    <submittedName>
        <fullName evidence="1">Macrocin O-methyltransferase</fullName>
    </submittedName>
</protein>
<evidence type="ECO:0000313" key="1">
    <source>
        <dbReference type="EMBL" id="EAR50117.1"/>
    </source>
</evidence>